<evidence type="ECO:0000313" key="1">
    <source>
        <dbReference type="EMBL" id="GBP79703.1"/>
    </source>
</evidence>
<accession>A0A4C1YXL7</accession>
<protein>
    <submittedName>
        <fullName evidence="1">Uncharacterized protein</fullName>
    </submittedName>
</protein>
<dbReference type="AlphaFoldDB" id="A0A4C1YXL7"/>
<reference evidence="1 2" key="1">
    <citation type="journal article" date="2019" name="Commun. Biol.">
        <title>The bagworm genome reveals a unique fibroin gene that provides high tensile strength.</title>
        <authorList>
            <person name="Kono N."/>
            <person name="Nakamura H."/>
            <person name="Ohtoshi R."/>
            <person name="Tomita M."/>
            <person name="Numata K."/>
            <person name="Arakawa K."/>
        </authorList>
    </citation>
    <scope>NUCLEOTIDE SEQUENCE [LARGE SCALE GENOMIC DNA]</scope>
</reference>
<keyword evidence="2" id="KW-1185">Reference proteome</keyword>
<evidence type="ECO:0000313" key="2">
    <source>
        <dbReference type="Proteomes" id="UP000299102"/>
    </source>
</evidence>
<proteinExistence type="predicted"/>
<organism evidence="1 2">
    <name type="scientific">Eumeta variegata</name>
    <name type="common">Bagworm moth</name>
    <name type="synonym">Eumeta japonica</name>
    <dbReference type="NCBI Taxonomy" id="151549"/>
    <lineage>
        <taxon>Eukaryota</taxon>
        <taxon>Metazoa</taxon>
        <taxon>Ecdysozoa</taxon>
        <taxon>Arthropoda</taxon>
        <taxon>Hexapoda</taxon>
        <taxon>Insecta</taxon>
        <taxon>Pterygota</taxon>
        <taxon>Neoptera</taxon>
        <taxon>Endopterygota</taxon>
        <taxon>Lepidoptera</taxon>
        <taxon>Glossata</taxon>
        <taxon>Ditrysia</taxon>
        <taxon>Tineoidea</taxon>
        <taxon>Psychidae</taxon>
        <taxon>Oiketicinae</taxon>
        <taxon>Eumeta</taxon>
    </lineage>
</organism>
<dbReference type="Proteomes" id="UP000299102">
    <property type="component" value="Unassembled WGS sequence"/>
</dbReference>
<dbReference type="EMBL" id="BGZK01001425">
    <property type="protein sequence ID" value="GBP79703.1"/>
    <property type="molecule type" value="Genomic_DNA"/>
</dbReference>
<sequence length="108" mass="11924">MSVRSFAGLPRPSFYECRYQTEELMLPYARASSRRRFNPDGSGGNGPFSGGSINDGVMPVPLLSHPRAHACHRACAAVRWRGHLARKSVRSWIFYTLVSVGAGTGRRT</sequence>
<name>A0A4C1YXL7_EUMVA</name>
<gene>
    <name evidence="1" type="ORF">EVAR_55839_1</name>
</gene>
<comment type="caution">
    <text evidence="1">The sequence shown here is derived from an EMBL/GenBank/DDBJ whole genome shotgun (WGS) entry which is preliminary data.</text>
</comment>